<feature type="domain" description="Chlorhexidine efflux transporter" evidence="2">
    <location>
        <begin position="72"/>
        <end position="134"/>
    </location>
</feature>
<dbReference type="Proteomes" id="UP000216033">
    <property type="component" value="Unassembled WGS sequence"/>
</dbReference>
<keyword evidence="1" id="KW-1133">Transmembrane helix</keyword>
<sequence>MRSGMDRLRHVLLFELLALVIVIPTGSSLFGLHESAMGLIGVGSAVTAMVWNYIYNLIFDRAMARFYHTTHKTVRVRVVHTLLFEAGLQVALLPGIALYMHRSLWATFSLSLSLALFYLAYAFVFNIGYDRAFPLPAK</sequence>
<keyword evidence="4" id="KW-1185">Reference proteome</keyword>
<evidence type="ECO:0000256" key="1">
    <source>
        <dbReference type="SAM" id="Phobius"/>
    </source>
</evidence>
<dbReference type="NCBIfam" id="NF033664">
    <property type="entry name" value="PACE_transport"/>
    <property type="match status" value="1"/>
</dbReference>
<protein>
    <recommendedName>
        <fullName evidence="2">Chlorhexidine efflux transporter domain-containing protein</fullName>
    </recommendedName>
</protein>
<dbReference type="OrthoDB" id="1631120at2"/>
<dbReference type="AlphaFoldDB" id="A0A270BR56"/>
<evidence type="ECO:0000313" key="4">
    <source>
        <dbReference type="Proteomes" id="UP000216033"/>
    </source>
</evidence>
<proteinExistence type="predicted"/>
<feature type="transmembrane region" description="Helical" evidence="1">
    <location>
        <begin position="105"/>
        <end position="129"/>
    </location>
</feature>
<reference evidence="3 4" key="1">
    <citation type="submission" date="2017-04" db="EMBL/GenBank/DDBJ databases">
        <title>Kefir bacterial isolates.</title>
        <authorList>
            <person name="Kim Y."/>
            <person name="Blasche S."/>
            <person name="Patil K.R."/>
        </authorList>
    </citation>
    <scope>NUCLEOTIDE SEQUENCE [LARGE SCALE GENOMIC DNA]</scope>
    <source>
        <strain evidence="3 4">KR-2</strain>
    </source>
</reference>
<dbReference type="InterPro" id="IPR058208">
    <property type="entry name" value="PACE"/>
</dbReference>
<dbReference type="EMBL" id="NDFP01000003">
    <property type="protein sequence ID" value="PAL27459.1"/>
    <property type="molecule type" value="Genomic_DNA"/>
</dbReference>
<dbReference type="Pfam" id="PF05232">
    <property type="entry name" value="BTP"/>
    <property type="match status" value="2"/>
</dbReference>
<feature type="transmembrane region" description="Helical" evidence="1">
    <location>
        <begin position="12"/>
        <end position="30"/>
    </location>
</feature>
<organism evidence="3 4">
    <name type="scientific">Acetobacter syzygii</name>
    <dbReference type="NCBI Taxonomy" id="146476"/>
    <lineage>
        <taxon>Bacteria</taxon>
        <taxon>Pseudomonadati</taxon>
        <taxon>Pseudomonadota</taxon>
        <taxon>Alphaproteobacteria</taxon>
        <taxon>Acetobacterales</taxon>
        <taxon>Acetobacteraceae</taxon>
        <taxon>Acetobacter</taxon>
    </lineage>
</organism>
<keyword evidence="1" id="KW-0472">Membrane</keyword>
<keyword evidence="1" id="KW-0812">Transmembrane</keyword>
<comment type="caution">
    <text evidence="3">The sequence shown here is derived from an EMBL/GenBank/DDBJ whole genome shotgun (WGS) entry which is preliminary data.</text>
</comment>
<feature type="transmembrane region" description="Helical" evidence="1">
    <location>
        <begin position="36"/>
        <end position="58"/>
    </location>
</feature>
<gene>
    <name evidence="3" type="ORF">B9K05_05440</name>
</gene>
<feature type="transmembrane region" description="Helical" evidence="1">
    <location>
        <begin position="78"/>
        <end position="99"/>
    </location>
</feature>
<feature type="domain" description="Chlorhexidine efflux transporter" evidence="2">
    <location>
        <begin position="2"/>
        <end position="65"/>
    </location>
</feature>
<evidence type="ECO:0000259" key="2">
    <source>
        <dbReference type="Pfam" id="PF05232"/>
    </source>
</evidence>
<dbReference type="STRING" id="1231343.Absy_010_034"/>
<evidence type="ECO:0000313" key="3">
    <source>
        <dbReference type="EMBL" id="PAL27459.1"/>
    </source>
</evidence>
<accession>A0A270BR56</accession>
<name>A0A270BR56_9PROT</name>
<dbReference type="InterPro" id="IPR007896">
    <property type="entry name" value="BTP_bacteria"/>
</dbReference>